<evidence type="ECO:0000256" key="9">
    <source>
        <dbReference type="ARBA" id="ARBA00022840"/>
    </source>
</evidence>
<feature type="region of interest" description="Disordered" evidence="15">
    <location>
        <begin position="1"/>
        <end position="258"/>
    </location>
</feature>
<dbReference type="Gene3D" id="1.10.510.10">
    <property type="entry name" value="Transferase(Phosphotransferase) domain 1"/>
    <property type="match status" value="1"/>
</dbReference>
<feature type="binding site" evidence="14">
    <location>
        <position position="377"/>
    </location>
    <ligand>
        <name>ATP</name>
        <dbReference type="ChEBI" id="CHEBI:30616"/>
    </ligand>
</feature>
<evidence type="ECO:0000256" key="6">
    <source>
        <dbReference type="ARBA" id="ARBA00022692"/>
    </source>
</evidence>
<dbReference type="InterPro" id="IPR017441">
    <property type="entry name" value="Protein_kinase_ATP_BS"/>
</dbReference>
<organism evidence="18 19">
    <name type="scientific">Panicum virgatum</name>
    <name type="common">Blackwell switchgrass</name>
    <dbReference type="NCBI Taxonomy" id="38727"/>
    <lineage>
        <taxon>Eukaryota</taxon>
        <taxon>Viridiplantae</taxon>
        <taxon>Streptophyta</taxon>
        <taxon>Embryophyta</taxon>
        <taxon>Tracheophyta</taxon>
        <taxon>Spermatophyta</taxon>
        <taxon>Magnoliopsida</taxon>
        <taxon>Liliopsida</taxon>
        <taxon>Poales</taxon>
        <taxon>Poaceae</taxon>
        <taxon>PACMAD clade</taxon>
        <taxon>Panicoideae</taxon>
        <taxon>Panicodae</taxon>
        <taxon>Paniceae</taxon>
        <taxon>Panicinae</taxon>
        <taxon>Panicum</taxon>
        <taxon>Panicum sect. Hiantes</taxon>
    </lineage>
</organism>
<dbReference type="InterPro" id="IPR011009">
    <property type="entry name" value="Kinase-like_dom_sf"/>
</dbReference>
<feature type="compositionally biased region" description="Low complexity" evidence="15">
    <location>
        <begin position="171"/>
        <end position="180"/>
    </location>
</feature>
<evidence type="ECO:0000256" key="12">
    <source>
        <dbReference type="ARBA" id="ARBA00047899"/>
    </source>
</evidence>
<reference evidence="18" key="1">
    <citation type="submission" date="2020-05" db="EMBL/GenBank/DDBJ databases">
        <title>WGS assembly of Panicum virgatum.</title>
        <authorList>
            <person name="Lovell J.T."/>
            <person name="Jenkins J."/>
            <person name="Shu S."/>
            <person name="Juenger T.E."/>
            <person name="Schmutz J."/>
        </authorList>
    </citation>
    <scope>NUCLEOTIDE SEQUENCE</scope>
    <source>
        <strain evidence="18">AP13</strain>
    </source>
</reference>
<dbReference type="GO" id="GO:0005886">
    <property type="term" value="C:plasma membrane"/>
    <property type="evidence" value="ECO:0007669"/>
    <property type="project" value="UniProtKB-SubCell"/>
</dbReference>
<dbReference type="InterPro" id="IPR000719">
    <property type="entry name" value="Prot_kinase_dom"/>
</dbReference>
<dbReference type="PANTHER" id="PTHR47982">
    <property type="entry name" value="PROLINE-RICH RECEPTOR-LIKE PROTEIN KINASE PERK4"/>
    <property type="match status" value="1"/>
</dbReference>
<keyword evidence="8" id="KW-0418">Kinase</keyword>
<dbReference type="PROSITE" id="PS00108">
    <property type="entry name" value="PROTEIN_KINASE_ST"/>
    <property type="match status" value="1"/>
</dbReference>
<feature type="domain" description="Protein kinase" evidence="17">
    <location>
        <begin position="349"/>
        <end position="624"/>
    </location>
</feature>
<evidence type="ECO:0000256" key="15">
    <source>
        <dbReference type="SAM" id="MobiDB-lite"/>
    </source>
</evidence>
<dbReference type="PROSITE" id="PS50011">
    <property type="entry name" value="PROTEIN_KINASE_DOM"/>
    <property type="match status" value="1"/>
</dbReference>
<keyword evidence="9 14" id="KW-0067">ATP-binding</keyword>
<evidence type="ECO:0000256" key="1">
    <source>
        <dbReference type="ARBA" id="ARBA00004162"/>
    </source>
</evidence>
<dbReference type="SMART" id="SM00220">
    <property type="entry name" value="S_TKc"/>
    <property type="match status" value="1"/>
</dbReference>
<dbReference type="CDD" id="cd14066">
    <property type="entry name" value="STKc_IRAK"/>
    <property type="match status" value="1"/>
</dbReference>
<evidence type="ECO:0000256" key="13">
    <source>
        <dbReference type="ARBA" id="ARBA00048679"/>
    </source>
</evidence>
<keyword evidence="10 16" id="KW-1133">Transmembrane helix</keyword>
<feature type="transmembrane region" description="Helical" evidence="16">
    <location>
        <begin position="265"/>
        <end position="286"/>
    </location>
</feature>
<keyword evidence="3" id="KW-1003">Cell membrane</keyword>
<comment type="subcellular location">
    <subcellularLocation>
        <location evidence="1">Cell membrane</location>
        <topology evidence="1">Single-pass membrane protein</topology>
    </subcellularLocation>
</comment>
<evidence type="ECO:0000313" key="19">
    <source>
        <dbReference type="Proteomes" id="UP000823388"/>
    </source>
</evidence>
<name>A0A8T0P249_PANVG</name>
<dbReference type="SUPFAM" id="SSF56112">
    <property type="entry name" value="Protein kinase-like (PK-like)"/>
    <property type="match status" value="1"/>
</dbReference>
<evidence type="ECO:0000256" key="7">
    <source>
        <dbReference type="ARBA" id="ARBA00022741"/>
    </source>
</evidence>
<dbReference type="Gene3D" id="3.30.200.20">
    <property type="entry name" value="Phosphorylase Kinase, domain 1"/>
    <property type="match status" value="1"/>
</dbReference>
<feature type="compositionally biased region" description="Low complexity" evidence="15">
    <location>
        <begin position="139"/>
        <end position="163"/>
    </location>
</feature>
<evidence type="ECO:0000256" key="5">
    <source>
        <dbReference type="ARBA" id="ARBA00022679"/>
    </source>
</evidence>
<feature type="compositionally biased region" description="Low complexity" evidence="15">
    <location>
        <begin position="236"/>
        <end position="258"/>
    </location>
</feature>
<dbReference type="GO" id="GO:0004674">
    <property type="term" value="F:protein serine/threonine kinase activity"/>
    <property type="evidence" value="ECO:0007669"/>
    <property type="project" value="UniProtKB-KW"/>
</dbReference>
<keyword evidence="6 16" id="KW-0812">Transmembrane</keyword>
<evidence type="ECO:0000313" key="18">
    <source>
        <dbReference type="EMBL" id="KAG2555793.1"/>
    </source>
</evidence>
<evidence type="ECO:0000256" key="14">
    <source>
        <dbReference type="PROSITE-ProRule" id="PRU10141"/>
    </source>
</evidence>
<sequence length="693" mass="71745">MPRVLMASPERLASSPAGGPPAPDAPPPHSSAPPPPVASSSSPPPPAPPPPQHPPPPPPEKRSPPPPAPSGSNSPKSPFEQSLVKTPPSPPEKSTAASPPPPASPPPSPPPTSQSPPPPSPSSPPPSPPPATPPPQSSTPPSSRQSPPESSTEPPPTSSGTAATPPPPQTAPSGSGSKTPPSTPHEAPPTPATPPDTDAQPRPSQGTPSSATKMLPPPMALTVIMPGSGTPAGMWTGPPGSAATAPPLGPPAGSSGGSSLKTEELIGLSVGGLILTLASLFIFLCFSNSRGRKQRHNAVVPEHVVSTTDANGPAAAAASPPASGASSYDLSGSKSWFTYEELTGITGGFAAANVIGEGGFGKVYMGALGDGRRVAVKQLKVGGGQGDKEFRAEVDIISRIHHRHLVTLAGCCVTENHRLLVYEFVPNKTLEHHLHGKGLPVMDWHKRMKIAIGAARGLTYLHEDCHPRIIHRDIKSANILLDDAFEAKVADFGLAKLTNDSLTHVSTRVMGTFGYMAPEYASSGKLTDRSDVFSFGVVLLELITGRKPVDASQPLGEESLVEWARTLLVDALDTGDFRAIADPALEGRFPKSEMRRMVEAAAACVRHSAAKRPRMVQVWRSLDVDEGSSDLTNGVKLGQSTAYDSRQYSADIELFRRMAFAGDGDDGCSGSLISTAEFEACGGSGAGSTARRK</sequence>
<evidence type="ECO:0000256" key="11">
    <source>
        <dbReference type="ARBA" id="ARBA00023136"/>
    </source>
</evidence>
<evidence type="ECO:0000256" key="8">
    <source>
        <dbReference type="ARBA" id="ARBA00022777"/>
    </source>
</evidence>
<proteinExistence type="predicted"/>
<keyword evidence="5" id="KW-0808">Transferase</keyword>
<dbReference type="GO" id="GO:0005524">
    <property type="term" value="F:ATP binding"/>
    <property type="evidence" value="ECO:0007669"/>
    <property type="project" value="UniProtKB-UniRule"/>
</dbReference>
<keyword evidence="19" id="KW-1185">Reference proteome</keyword>
<dbReference type="InterPro" id="IPR008271">
    <property type="entry name" value="Ser/Thr_kinase_AS"/>
</dbReference>
<accession>A0A8T0P249</accession>
<evidence type="ECO:0000256" key="10">
    <source>
        <dbReference type="ARBA" id="ARBA00022989"/>
    </source>
</evidence>
<dbReference type="PRINTS" id="PR01217">
    <property type="entry name" value="PRICHEXTENSN"/>
</dbReference>
<evidence type="ECO:0000256" key="3">
    <source>
        <dbReference type="ARBA" id="ARBA00022475"/>
    </source>
</evidence>
<dbReference type="Pfam" id="PF07714">
    <property type="entry name" value="PK_Tyr_Ser-Thr"/>
    <property type="match status" value="1"/>
</dbReference>
<feature type="compositionally biased region" description="Pro residues" evidence="15">
    <location>
        <begin position="98"/>
        <end position="138"/>
    </location>
</feature>
<dbReference type="PROSITE" id="PS00107">
    <property type="entry name" value="PROTEIN_KINASE_ATP"/>
    <property type="match status" value="1"/>
</dbReference>
<dbReference type="InterPro" id="IPR001245">
    <property type="entry name" value="Ser-Thr/Tyr_kinase_cat_dom"/>
</dbReference>
<dbReference type="Proteomes" id="UP000823388">
    <property type="component" value="Chromosome 8N"/>
</dbReference>
<dbReference type="FunFam" id="1.10.510.10:FF:000173">
    <property type="entry name" value="proline-rich receptor-like protein kinase PERK8"/>
    <property type="match status" value="1"/>
</dbReference>
<evidence type="ECO:0000256" key="4">
    <source>
        <dbReference type="ARBA" id="ARBA00022527"/>
    </source>
</evidence>
<evidence type="ECO:0000256" key="2">
    <source>
        <dbReference type="ARBA" id="ARBA00012513"/>
    </source>
</evidence>
<gene>
    <name evidence="18" type="ORF">PVAP13_8NG032800</name>
</gene>
<evidence type="ECO:0000256" key="16">
    <source>
        <dbReference type="SAM" id="Phobius"/>
    </source>
</evidence>
<keyword evidence="11 16" id="KW-0472">Membrane</keyword>
<keyword evidence="7 14" id="KW-0547">Nucleotide-binding</keyword>
<keyword evidence="4" id="KW-0723">Serine/threonine-protein kinase</keyword>
<evidence type="ECO:0000259" key="17">
    <source>
        <dbReference type="PROSITE" id="PS50011"/>
    </source>
</evidence>
<comment type="catalytic activity">
    <reaction evidence="12">
        <text>L-threonyl-[protein] + ATP = O-phospho-L-threonyl-[protein] + ADP + H(+)</text>
        <dbReference type="Rhea" id="RHEA:46608"/>
        <dbReference type="Rhea" id="RHEA-COMP:11060"/>
        <dbReference type="Rhea" id="RHEA-COMP:11605"/>
        <dbReference type="ChEBI" id="CHEBI:15378"/>
        <dbReference type="ChEBI" id="CHEBI:30013"/>
        <dbReference type="ChEBI" id="CHEBI:30616"/>
        <dbReference type="ChEBI" id="CHEBI:61977"/>
        <dbReference type="ChEBI" id="CHEBI:456216"/>
        <dbReference type="EC" id="2.7.11.1"/>
    </reaction>
</comment>
<dbReference type="EMBL" id="CM029052">
    <property type="protein sequence ID" value="KAG2555793.1"/>
    <property type="molecule type" value="Genomic_DNA"/>
</dbReference>
<feature type="compositionally biased region" description="Pro residues" evidence="15">
    <location>
        <begin position="181"/>
        <end position="194"/>
    </location>
</feature>
<protein>
    <recommendedName>
        <fullName evidence="2">non-specific serine/threonine protein kinase</fullName>
        <ecNumber evidence="2">2.7.11.1</ecNumber>
    </recommendedName>
</protein>
<comment type="caution">
    <text evidence="18">The sequence shown here is derived from an EMBL/GenBank/DDBJ whole genome shotgun (WGS) entry which is preliminary data.</text>
</comment>
<dbReference type="PANTHER" id="PTHR47982:SF66">
    <property type="entry name" value="NON-SPECIFIC SERINE_THREONINE PROTEIN KINASE"/>
    <property type="match status" value="1"/>
</dbReference>
<dbReference type="FunFam" id="3.30.200.20:FF:000503">
    <property type="entry name" value="Putative prolin-rich extensin-like receptor protein kinase family protein"/>
    <property type="match status" value="1"/>
</dbReference>
<dbReference type="InterPro" id="IPR047117">
    <property type="entry name" value="PERK1-13-like"/>
</dbReference>
<comment type="catalytic activity">
    <reaction evidence="13">
        <text>L-seryl-[protein] + ATP = O-phospho-L-seryl-[protein] + ADP + H(+)</text>
        <dbReference type="Rhea" id="RHEA:17989"/>
        <dbReference type="Rhea" id="RHEA-COMP:9863"/>
        <dbReference type="Rhea" id="RHEA-COMP:11604"/>
        <dbReference type="ChEBI" id="CHEBI:15378"/>
        <dbReference type="ChEBI" id="CHEBI:29999"/>
        <dbReference type="ChEBI" id="CHEBI:30616"/>
        <dbReference type="ChEBI" id="CHEBI:83421"/>
        <dbReference type="ChEBI" id="CHEBI:456216"/>
        <dbReference type="EC" id="2.7.11.1"/>
    </reaction>
</comment>
<dbReference type="AlphaFoldDB" id="A0A8T0P249"/>
<feature type="compositionally biased region" description="Pro residues" evidence="15">
    <location>
        <begin position="18"/>
        <end position="69"/>
    </location>
</feature>
<dbReference type="EC" id="2.7.11.1" evidence="2"/>